<dbReference type="SUPFAM" id="SSF48403">
    <property type="entry name" value="Ankyrin repeat"/>
    <property type="match status" value="1"/>
</dbReference>
<sequence>MSPTPPKPSSTHFALLLVPEELIKEIIILSQTPTAFLANKYTYSLWQDNKALKARYLLSRYGPKSVLFRPELRPQRDIRVTKQKNALKLKYHPYFDEDVFLILATTFGAQFKYRPLFPDAEEVFNGKADDLVVGFMGQVATHYNFGNHNLHWRSRRGLENKLRITDPWRWSASNGYIRALSFLLSRGADIEAIDPNASDLPYGFLAINSVVNRAGRDASAENVAKAKEALVNVLDTLPGLDRHPEWIDWAVYPSTSWNDVGLTKILMDRGGKPSNLNLPTATTSDDAARMALPAIVNNGNLNLFKLIARKDVEGLTAAAIEQASISATELNKHLILEYLYQEFPEWMGALLLQPLHSAVKSRALETTKFLIDHPAIRANKSDHLNLAYALTYSSINQWPEIFSLLLDIDPHFRIMPQVGDLLNHSRWDWDLQSTLAFLCASTLNYNTISREDIIPMLFRSKPPIQDQERHIAGIVRRVLKGEHDYNLGLLAVHVWTCAGKGKAGDLEGLRAGNGGVMGRLLVELIDEGVEVEYDTISGNWKEWIAFVDQVKDYRKGRAGAPLSPERMEKNAERLRALRL</sequence>
<protein>
    <submittedName>
        <fullName evidence="1">Uncharacterized protein</fullName>
    </submittedName>
</protein>
<name>A0AAD5SCI8_9FUNG</name>
<dbReference type="AlphaFoldDB" id="A0AAD5SCI8"/>
<comment type="caution">
    <text evidence="1">The sequence shown here is derived from an EMBL/GenBank/DDBJ whole genome shotgun (WGS) entry which is preliminary data.</text>
</comment>
<dbReference type="Gene3D" id="1.25.40.20">
    <property type="entry name" value="Ankyrin repeat-containing domain"/>
    <property type="match status" value="1"/>
</dbReference>
<gene>
    <name evidence="1" type="ORF">HK097_008306</name>
</gene>
<organism evidence="1 2">
    <name type="scientific">Rhizophlyctis rosea</name>
    <dbReference type="NCBI Taxonomy" id="64517"/>
    <lineage>
        <taxon>Eukaryota</taxon>
        <taxon>Fungi</taxon>
        <taxon>Fungi incertae sedis</taxon>
        <taxon>Chytridiomycota</taxon>
        <taxon>Chytridiomycota incertae sedis</taxon>
        <taxon>Chytridiomycetes</taxon>
        <taxon>Rhizophlyctidales</taxon>
        <taxon>Rhizophlyctidaceae</taxon>
        <taxon>Rhizophlyctis</taxon>
    </lineage>
</organism>
<evidence type="ECO:0000313" key="2">
    <source>
        <dbReference type="Proteomes" id="UP001212841"/>
    </source>
</evidence>
<evidence type="ECO:0000313" key="1">
    <source>
        <dbReference type="EMBL" id="KAJ3050700.1"/>
    </source>
</evidence>
<dbReference type="Proteomes" id="UP001212841">
    <property type="component" value="Unassembled WGS sequence"/>
</dbReference>
<dbReference type="EMBL" id="JADGJD010000482">
    <property type="protein sequence ID" value="KAJ3050700.1"/>
    <property type="molecule type" value="Genomic_DNA"/>
</dbReference>
<dbReference type="InterPro" id="IPR036770">
    <property type="entry name" value="Ankyrin_rpt-contain_sf"/>
</dbReference>
<keyword evidence="2" id="KW-1185">Reference proteome</keyword>
<proteinExistence type="predicted"/>
<accession>A0AAD5SCI8</accession>
<reference evidence="1" key="1">
    <citation type="submission" date="2020-05" db="EMBL/GenBank/DDBJ databases">
        <title>Phylogenomic resolution of chytrid fungi.</title>
        <authorList>
            <person name="Stajich J.E."/>
            <person name="Amses K."/>
            <person name="Simmons R."/>
            <person name="Seto K."/>
            <person name="Myers J."/>
            <person name="Bonds A."/>
            <person name="Quandt C.A."/>
            <person name="Barry K."/>
            <person name="Liu P."/>
            <person name="Grigoriev I."/>
            <person name="Longcore J.E."/>
            <person name="James T.Y."/>
        </authorList>
    </citation>
    <scope>NUCLEOTIDE SEQUENCE</scope>
    <source>
        <strain evidence="1">JEL0318</strain>
    </source>
</reference>